<keyword evidence="8" id="KW-1185">Reference proteome</keyword>
<dbReference type="eggNOG" id="ENOG502S27N">
    <property type="taxonomic scope" value="Eukaryota"/>
</dbReference>
<feature type="domain" description="TF-B3" evidence="6">
    <location>
        <begin position="24"/>
        <end position="117"/>
    </location>
</feature>
<keyword evidence="2" id="KW-0805">Transcription regulation</keyword>
<dbReference type="InParanoid" id="A0A1B6QJB4"/>
<dbReference type="CDD" id="cd10017">
    <property type="entry name" value="B3_DNA"/>
    <property type="match status" value="2"/>
</dbReference>
<dbReference type="PROSITE" id="PS50863">
    <property type="entry name" value="B3"/>
    <property type="match status" value="2"/>
</dbReference>
<keyword evidence="3" id="KW-0238">DNA-binding</keyword>
<evidence type="ECO:0000256" key="3">
    <source>
        <dbReference type="ARBA" id="ARBA00023125"/>
    </source>
</evidence>
<comment type="subcellular location">
    <subcellularLocation>
        <location evidence="1">Nucleus</location>
    </subcellularLocation>
</comment>
<sequence>MRKPGKRSRERHACFCSNHKDEKDKYFFKVLVGDFRERLAIPDKFVQRIRGLIANSVKLESRCGHTFDVEVANSLGKLLLQTGWKEFVTAHDLSMGDFLVFKYDGTSRLKVFIFDLSCCEKVPQCRVKRNHICGRETREMQTEISSSCGDLPMNVTASSSTSLSDSSGDSICPEDQKSQCVPGYILQRGTCLTCVQMKKLKERVRASTSTIPIYGCIIKKGNVQGRSQTMDMPRVYAEVYLPFEDEILMLQCCGKSWEVRCRIQKGNPGTKRFMKGWKRFACDNKLQLGDLCLFELLENTKYTMNVHVVRAK</sequence>
<dbReference type="EMBL" id="CM000760">
    <property type="protein sequence ID" value="KXG38004.1"/>
    <property type="molecule type" value="Genomic_DNA"/>
</dbReference>
<proteinExistence type="predicted"/>
<dbReference type="PANTHER" id="PTHR31391">
    <property type="entry name" value="B3 DOMAIN-CONTAINING PROTEIN OS11G0197600-RELATED"/>
    <property type="match status" value="1"/>
</dbReference>
<evidence type="ECO:0000256" key="2">
    <source>
        <dbReference type="ARBA" id="ARBA00023015"/>
    </source>
</evidence>
<keyword evidence="4" id="KW-0804">Transcription</keyword>
<dbReference type="InterPro" id="IPR044837">
    <property type="entry name" value="REM16-like"/>
</dbReference>
<dbReference type="Proteomes" id="UP000000768">
    <property type="component" value="Chromosome 1"/>
</dbReference>
<evidence type="ECO:0000256" key="5">
    <source>
        <dbReference type="ARBA" id="ARBA00023242"/>
    </source>
</evidence>
<evidence type="ECO:0000313" key="8">
    <source>
        <dbReference type="Proteomes" id="UP000000768"/>
    </source>
</evidence>
<protein>
    <recommendedName>
        <fullName evidence="6">TF-B3 domain-containing protein</fullName>
    </recommendedName>
</protein>
<reference evidence="8" key="2">
    <citation type="journal article" date="2018" name="Plant J.">
        <title>The Sorghum bicolor reference genome: improved assembly, gene annotations, a transcriptome atlas, and signatures of genome organization.</title>
        <authorList>
            <person name="McCormick R.F."/>
            <person name="Truong S.K."/>
            <person name="Sreedasyam A."/>
            <person name="Jenkins J."/>
            <person name="Shu S."/>
            <person name="Sims D."/>
            <person name="Kennedy M."/>
            <person name="Amirebrahimi M."/>
            <person name="Weers B.D."/>
            <person name="McKinley B."/>
            <person name="Mattison A."/>
            <person name="Morishige D.T."/>
            <person name="Grimwood J."/>
            <person name="Schmutz J."/>
            <person name="Mullet J.E."/>
        </authorList>
    </citation>
    <scope>NUCLEOTIDE SEQUENCE [LARGE SCALE GENOMIC DNA]</scope>
    <source>
        <strain evidence="8">cv. BTx623</strain>
    </source>
</reference>
<reference evidence="7 8" key="1">
    <citation type="journal article" date="2009" name="Nature">
        <title>The Sorghum bicolor genome and the diversification of grasses.</title>
        <authorList>
            <person name="Paterson A.H."/>
            <person name="Bowers J.E."/>
            <person name="Bruggmann R."/>
            <person name="Dubchak I."/>
            <person name="Grimwood J."/>
            <person name="Gundlach H."/>
            <person name="Haberer G."/>
            <person name="Hellsten U."/>
            <person name="Mitros T."/>
            <person name="Poliakov A."/>
            <person name="Schmutz J."/>
            <person name="Spannagl M."/>
            <person name="Tang H."/>
            <person name="Wang X."/>
            <person name="Wicker T."/>
            <person name="Bharti A.K."/>
            <person name="Chapman J."/>
            <person name="Feltus F.A."/>
            <person name="Gowik U."/>
            <person name="Grigoriev I.V."/>
            <person name="Lyons E."/>
            <person name="Maher C.A."/>
            <person name="Martis M."/>
            <person name="Narechania A."/>
            <person name="Otillar R.P."/>
            <person name="Penning B.W."/>
            <person name="Salamov A.A."/>
            <person name="Wang Y."/>
            <person name="Zhang L."/>
            <person name="Carpita N.C."/>
            <person name="Freeling M."/>
            <person name="Gingle A.R."/>
            <person name="Hash C.T."/>
            <person name="Keller B."/>
            <person name="Klein P."/>
            <person name="Kresovich S."/>
            <person name="McCann M.C."/>
            <person name="Ming R."/>
            <person name="Peterson D.G."/>
            <person name="Mehboob-ur-Rahman"/>
            <person name="Ware D."/>
            <person name="Westhoff P."/>
            <person name="Mayer K.F."/>
            <person name="Messing J."/>
            <person name="Rokhsar D.S."/>
        </authorList>
    </citation>
    <scope>NUCLEOTIDE SEQUENCE [LARGE SCALE GENOMIC DNA]</scope>
    <source>
        <strain evidence="8">cv. BTx623</strain>
    </source>
</reference>
<evidence type="ECO:0000259" key="6">
    <source>
        <dbReference type="PROSITE" id="PS50863"/>
    </source>
</evidence>
<dbReference type="SMART" id="SM01019">
    <property type="entry name" value="B3"/>
    <property type="match status" value="2"/>
</dbReference>
<dbReference type="STRING" id="4558.A0A1B6QJB4"/>
<dbReference type="InterPro" id="IPR003340">
    <property type="entry name" value="B3_DNA-bd"/>
</dbReference>
<name>A0A1B6QJB4_SORBI</name>
<organism evidence="7 8">
    <name type="scientific">Sorghum bicolor</name>
    <name type="common">Sorghum</name>
    <name type="synonym">Sorghum vulgare</name>
    <dbReference type="NCBI Taxonomy" id="4558"/>
    <lineage>
        <taxon>Eukaryota</taxon>
        <taxon>Viridiplantae</taxon>
        <taxon>Streptophyta</taxon>
        <taxon>Embryophyta</taxon>
        <taxon>Tracheophyta</taxon>
        <taxon>Spermatophyta</taxon>
        <taxon>Magnoliopsida</taxon>
        <taxon>Liliopsida</taxon>
        <taxon>Poales</taxon>
        <taxon>Poaceae</taxon>
        <taxon>PACMAD clade</taxon>
        <taxon>Panicoideae</taxon>
        <taxon>Andropogonodae</taxon>
        <taxon>Andropogoneae</taxon>
        <taxon>Sorghinae</taxon>
        <taxon>Sorghum</taxon>
    </lineage>
</organism>
<evidence type="ECO:0000256" key="4">
    <source>
        <dbReference type="ARBA" id="ARBA00023163"/>
    </source>
</evidence>
<dbReference type="Gramene" id="KXG38004">
    <property type="protein sequence ID" value="KXG38004"/>
    <property type="gene ID" value="SORBI_3001G165200"/>
</dbReference>
<gene>
    <name evidence="7" type="ORF">SORBI_3001G165200</name>
</gene>
<dbReference type="InterPro" id="IPR015300">
    <property type="entry name" value="DNA-bd_pseudobarrel_sf"/>
</dbReference>
<dbReference type="Pfam" id="PF02362">
    <property type="entry name" value="B3"/>
    <property type="match status" value="2"/>
</dbReference>
<dbReference type="PANTHER" id="PTHR31391:SF121">
    <property type="entry name" value="B3 DOMAIN-CONTAINING PROTEIN OS08G0325100-RELATED"/>
    <property type="match status" value="1"/>
</dbReference>
<dbReference type="AlphaFoldDB" id="A0A1B6QJB4"/>
<dbReference type="Gene3D" id="2.40.330.10">
    <property type="entry name" value="DNA-binding pseudobarrel domain"/>
    <property type="match status" value="2"/>
</dbReference>
<dbReference type="SUPFAM" id="SSF101936">
    <property type="entry name" value="DNA-binding pseudobarrel domain"/>
    <property type="match status" value="2"/>
</dbReference>
<keyword evidence="5" id="KW-0539">Nucleus</keyword>
<dbReference type="GO" id="GO:0003677">
    <property type="term" value="F:DNA binding"/>
    <property type="evidence" value="ECO:0007669"/>
    <property type="project" value="UniProtKB-KW"/>
</dbReference>
<evidence type="ECO:0000313" key="7">
    <source>
        <dbReference type="EMBL" id="KXG38004.1"/>
    </source>
</evidence>
<feature type="domain" description="TF-B3" evidence="6">
    <location>
        <begin position="215"/>
        <end position="312"/>
    </location>
</feature>
<evidence type="ECO:0000256" key="1">
    <source>
        <dbReference type="ARBA" id="ARBA00004123"/>
    </source>
</evidence>
<accession>A0A1B6QJB4</accession>
<dbReference type="GO" id="GO:0005634">
    <property type="term" value="C:nucleus"/>
    <property type="evidence" value="ECO:0007669"/>
    <property type="project" value="UniProtKB-SubCell"/>
</dbReference>
<dbReference type="OMA" id="DEHRYRN"/>